<dbReference type="STRING" id="706587.Desti_0147"/>
<feature type="domain" description="Glycosyltransferase 2-like" evidence="1">
    <location>
        <begin position="7"/>
        <end position="94"/>
    </location>
</feature>
<dbReference type="HOGENOM" id="CLU_033536_9_0_7"/>
<dbReference type="AlphaFoldDB" id="I4C002"/>
<dbReference type="eggNOG" id="COG0463">
    <property type="taxonomic scope" value="Bacteria"/>
</dbReference>
<dbReference type="GO" id="GO:0016740">
    <property type="term" value="F:transferase activity"/>
    <property type="evidence" value="ECO:0007669"/>
    <property type="project" value="UniProtKB-KW"/>
</dbReference>
<evidence type="ECO:0000313" key="3">
    <source>
        <dbReference type="Proteomes" id="UP000006055"/>
    </source>
</evidence>
<dbReference type="CDD" id="cd04179">
    <property type="entry name" value="DPM_DPG-synthase_like"/>
    <property type="match status" value="1"/>
</dbReference>
<dbReference type="KEGG" id="dti:Desti_0147"/>
<dbReference type="InterPro" id="IPR050256">
    <property type="entry name" value="Glycosyltransferase_2"/>
</dbReference>
<reference evidence="3" key="1">
    <citation type="submission" date="2012-06" db="EMBL/GenBank/DDBJ databases">
        <title>Complete sequence of chromosome of Desulfomonile tiedjei DSM 6799.</title>
        <authorList>
            <person name="Lucas S."/>
            <person name="Copeland A."/>
            <person name="Lapidus A."/>
            <person name="Glavina del Rio T."/>
            <person name="Dalin E."/>
            <person name="Tice H."/>
            <person name="Bruce D."/>
            <person name="Goodwin L."/>
            <person name="Pitluck S."/>
            <person name="Peters L."/>
            <person name="Ovchinnikova G."/>
            <person name="Zeytun A."/>
            <person name="Lu M."/>
            <person name="Kyrpides N."/>
            <person name="Mavromatis K."/>
            <person name="Ivanova N."/>
            <person name="Brettin T."/>
            <person name="Detter J.C."/>
            <person name="Han C."/>
            <person name="Larimer F."/>
            <person name="Land M."/>
            <person name="Hauser L."/>
            <person name="Markowitz V."/>
            <person name="Cheng J.-F."/>
            <person name="Hugenholtz P."/>
            <person name="Woyke T."/>
            <person name="Wu D."/>
            <person name="Spring S."/>
            <person name="Schroeder M."/>
            <person name="Brambilla E."/>
            <person name="Klenk H.-P."/>
            <person name="Eisen J.A."/>
        </authorList>
    </citation>
    <scope>NUCLEOTIDE SEQUENCE [LARGE SCALE GENOMIC DNA]</scope>
    <source>
        <strain evidence="3">ATCC 49306 / DSM 6799 / DCB-1</strain>
    </source>
</reference>
<sequence length="238" mass="26909">MPESEISVVLPVYNQADHIEKIVRGYVEVLRNLKHPVELILVVNASRDASLDRCRELQETYPEVQVLHDTEPGWGRAVRTGLHAASGNIVCYTNSARTSPYTLALHLMVALANPGMVIKANRKLRYPLMRKIGSVLYNFECRMLFDLPVWDVNGTPKAIPREFLKQLDLREDGDLIDLELVAKCSSLGIQILELPIVSTTRHGGESTTNYSSALKMYWGALKMRLHTDARVLRKTDER</sequence>
<dbReference type="InterPro" id="IPR001173">
    <property type="entry name" value="Glyco_trans_2-like"/>
</dbReference>
<name>I4C002_DESTA</name>
<dbReference type="PANTHER" id="PTHR48090">
    <property type="entry name" value="UNDECAPRENYL-PHOSPHATE 4-DEOXY-4-FORMAMIDO-L-ARABINOSE TRANSFERASE-RELATED"/>
    <property type="match status" value="1"/>
</dbReference>
<dbReference type="EMBL" id="CP003360">
    <property type="protein sequence ID" value="AFM22893.1"/>
    <property type="molecule type" value="Genomic_DNA"/>
</dbReference>
<dbReference type="Proteomes" id="UP000006055">
    <property type="component" value="Chromosome"/>
</dbReference>
<keyword evidence="2" id="KW-0808">Transferase</keyword>
<keyword evidence="3" id="KW-1185">Reference proteome</keyword>
<dbReference type="RefSeq" id="WP_014808052.1">
    <property type="nucleotide sequence ID" value="NC_018025.1"/>
</dbReference>
<dbReference type="PANTHER" id="PTHR48090:SF7">
    <property type="entry name" value="RFBJ PROTEIN"/>
    <property type="match status" value="1"/>
</dbReference>
<proteinExistence type="predicted"/>
<dbReference type="InterPro" id="IPR029044">
    <property type="entry name" value="Nucleotide-diphossugar_trans"/>
</dbReference>
<dbReference type="Gene3D" id="3.90.550.10">
    <property type="entry name" value="Spore Coat Polysaccharide Biosynthesis Protein SpsA, Chain A"/>
    <property type="match status" value="1"/>
</dbReference>
<gene>
    <name evidence="2" type="ordered locus">Desti_0147</name>
</gene>
<evidence type="ECO:0000259" key="1">
    <source>
        <dbReference type="Pfam" id="PF00535"/>
    </source>
</evidence>
<dbReference type="Pfam" id="PF00535">
    <property type="entry name" value="Glycos_transf_2"/>
    <property type="match status" value="1"/>
</dbReference>
<dbReference type="SUPFAM" id="SSF53448">
    <property type="entry name" value="Nucleotide-diphospho-sugar transferases"/>
    <property type="match status" value="1"/>
</dbReference>
<protein>
    <submittedName>
        <fullName evidence="2">Glycosyl transferase</fullName>
    </submittedName>
</protein>
<dbReference type="OrthoDB" id="9802649at2"/>
<accession>I4C002</accession>
<evidence type="ECO:0000313" key="2">
    <source>
        <dbReference type="EMBL" id="AFM22893.1"/>
    </source>
</evidence>
<organism evidence="2 3">
    <name type="scientific">Desulfomonile tiedjei (strain ATCC 49306 / DSM 6799 / DCB-1)</name>
    <dbReference type="NCBI Taxonomy" id="706587"/>
    <lineage>
        <taxon>Bacteria</taxon>
        <taxon>Pseudomonadati</taxon>
        <taxon>Thermodesulfobacteriota</taxon>
        <taxon>Desulfomonilia</taxon>
        <taxon>Desulfomonilales</taxon>
        <taxon>Desulfomonilaceae</taxon>
        <taxon>Desulfomonile</taxon>
    </lineage>
</organism>